<keyword evidence="8 12" id="KW-0408">Iron</keyword>
<reference evidence="15" key="1">
    <citation type="journal article" date="2017" name="Front. Plant Sci.">
        <title>Transcriptome Assembly and Systematic Identification of Novel Cytochrome P450s in Taxus chinensis.</title>
        <authorList>
            <person name="Liao W."/>
            <person name="Zhao S."/>
            <person name="Zhang M."/>
            <person name="Dong K."/>
            <person name="Chen Y."/>
            <person name="Fu C."/>
            <person name="Yu L."/>
        </authorList>
    </citation>
    <scope>NUCLEOTIDE SEQUENCE</scope>
</reference>
<evidence type="ECO:0000256" key="1">
    <source>
        <dbReference type="ARBA" id="ARBA00001971"/>
    </source>
</evidence>
<dbReference type="PROSITE" id="PS00086">
    <property type="entry name" value="CYTOCHROME_P450"/>
    <property type="match status" value="1"/>
</dbReference>
<evidence type="ECO:0000256" key="13">
    <source>
        <dbReference type="RuleBase" id="RU000461"/>
    </source>
</evidence>
<dbReference type="PRINTS" id="PR00385">
    <property type="entry name" value="P450"/>
</dbReference>
<evidence type="ECO:0000256" key="4">
    <source>
        <dbReference type="ARBA" id="ARBA00010617"/>
    </source>
</evidence>
<comment type="subcellular location">
    <subcellularLocation>
        <location evidence="2">Membrane</location>
    </subcellularLocation>
</comment>
<keyword evidence="6 12" id="KW-0479">Metal-binding</keyword>
<dbReference type="GO" id="GO:0004497">
    <property type="term" value="F:monooxygenase activity"/>
    <property type="evidence" value="ECO:0007669"/>
    <property type="project" value="UniProtKB-KW"/>
</dbReference>
<evidence type="ECO:0000256" key="6">
    <source>
        <dbReference type="ARBA" id="ARBA00022723"/>
    </source>
</evidence>
<keyword evidence="14" id="KW-1133">Transmembrane helix</keyword>
<evidence type="ECO:0000256" key="8">
    <source>
        <dbReference type="ARBA" id="ARBA00023004"/>
    </source>
</evidence>
<dbReference type="GO" id="GO:0005506">
    <property type="term" value="F:iron ion binding"/>
    <property type="evidence" value="ECO:0007669"/>
    <property type="project" value="InterPro"/>
</dbReference>
<evidence type="ECO:0000256" key="9">
    <source>
        <dbReference type="ARBA" id="ARBA00023033"/>
    </source>
</evidence>
<dbReference type="EMBL" id="MF448600">
    <property type="protein sequence ID" value="ATG29921.1"/>
    <property type="molecule type" value="mRNA"/>
</dbReference>
<dbReference type="AlphaFoldDB" id="A0A291FAW6"/>
<dbReference type="UniPathway" id="UPA00842"/>
<evidence type="ECO:0000256" key="7">
    <source>
        <dbReference type="ARBA" id="ARBA00023002"/>
    </source>
</evidence>
<keyword evidence="11 14" id="KW-0472">Membrane</keyword>
<comment type="pathway">
    <text evidence="3">Alkaloid biosynthesis; taxol biosynthesis.</text>
</comment>
<dbReference type="InterPro" id="IPR017972">
    <property type="entry name" value="Cyt_P450_CS"/>
</dbReference>
<evidence type="ECO:0000256" key="11">
    <source>
        <dbReference type="ARBA" id="ARBA00023136"/>
    </source>
</evidence>
<sequence length="508" mass="57164">MEFSRMMETISGRGIDASTVAIAFISILLLFYIFRKIKSSRMPPGPFAWPIIGNLHQLGKLPYRSLQDLAQKYGPVMCLRLGYFPTLVVSSAEMAKEFLKTHDLAFASRPESAAGRYMAYNYTDMALVPYGPYWRHVRKVCMTELLSAKRLESFRSIREEEVYEAMRGIWEKSRQGRVAINMNTFAQSLISAIIWRILVGTKYSGDDVAGNDQGKEFSNMVEEVSSTVTAVNLGDYIPYIDWLDLQGIKKRMRKANGFFDRVVQKIIEEHDNVKSRQASNVKDIIDVLLELSGNDTLNIKAIIFDMFLGGIGTIGTALEWTMSEMVKNPRVAKKLQEEIESVVGKDRIVTESDLGSMEYLKCVVKESLRLYPPAPLLFPHESTQDCVVGGFFIPQKTRLMVNVWAIGRDPAVWDDPLTFKPERFIGKDIDIFGRDFNILPFGAGRRGCPGSLMAVGTMELVLAQLMHCFNWTVEGGPSNLDMTEAFGAALTRKEHLLALPSLKVTNCL</sequence>
<dbReference type="GO" id="GO:0016020">
    <property type="term" value="C:membrane"/>
    <property type="evidence" value="ECO:0007669"/>
    <property type="project" value="UniProtKB-SubCell"/>
</dbReference>
<dbReference type="CDD" id="cd20618">
    <property type="entry name" value="CYP71_clan"/>
    <property type="match status" value="1"/>
</dbReference>
<dbReference type="PANTHER" id="PTHR47943">
    <property type="entry name" value="CYTOCHROME P450 93A3-LIKE"/>
    <property type="match status" value="1"/>
</dbReference>
<dbReference type="GO" id="GO:0042617">
    <property type="term" value="P:paclitaxel biosynthetic process"/>
    <property type="evidence" value="ECO:0007669"/>
    <property type="project" value="UniProtKB-UniPathway"/>
</dbReference>
<comment type="similarity">
    <text evidence="4 13">Belongs to the cytochrome P450 family.</text>
</comment>
<feature type="binding site" description="axial binding residue" evidence="12">
    <location>
        <position position="448"/>
    </location>
    <ligand>
        <name>heme</name>
        <dbReference type="ChEBI" id="CHEBI:30413"/>
    </ligand>
    <ligandPart>
        <name>Fe</name>
        <dbReference type="ChEBI" id="CHEBI:18248"/>
    </ligandPart>
</feature>
<evidence type="ECO:0000256" key="12">
    <source>
        <dbReference type="PIRSR" id="PIRSR602401-1"/>
    </source>
</evidence>
<dbReference type="InterPro" id="IPR036396">
    <property type="entry name" value="Cyt_P450_sf"/>
</dbReference>
<feature type="transmembrane region" description="Helical" evidence="14">
    <location>
        <begin position="15"/>
        <end position="34"/>
    </location>
</feature>
<proteinExistence type="evidence at transcript level"/>
<keyword evidence="14" id="KW-0812">Transmembrane</keyword>
<evidence type="ECO:0000256" key="14">
    <source>
        <dbReference type="SAM" id="Phobius"/>
    </source>
</evidence>
<protein>
    <submittedName>
        <fullName evidence="15">CYP750C8</fullName>
    </submittedName>
</protein>
<dbReference type="GO" id="GO:0020037">
    <property type="term" value="F:heme binding"/>
    <property type="evidence" value="ECO:0007669"/>
    <property type="project" value="InterPro"/>
</dbReference>
<dbReference type="Pfam" id="PF00067">
    <property type="entry name" value="p450"/>
    <property type="match status" value="1"/>
</dbReference>
<evidence type="ECO:0000256" key="10">
    <source>
        <dbReference type="ARBA" id="ARBA00023059"/>
    </source>
</evidence>
<dbReference type="PANTHER" id="PTHR47943:SF8">
    <property type="entry name" value="CYTOCHROME P450"/>
    <property type="match status" value="1"/>
</dbReference>
<dbReference type="InterPro" id="IPR002401">
    <property type="entry name" value="Cyt_P450_E_grp-I"/>
</dbReference>
<dbReference type="SUPFAM" id="SSF48264">
    <property type="entry name" value="Cytochrome P450"/>
    <property type="match status" value="1"/>
</dbReference>
<dbReference type="PRINTS" id="PR00463">
    <property type="entry name" value="EP450I"/>
</dbReference>
<organism evidence="15">
    <name type="scientific">Taxus chinensis</name>
    <name type="common">Chinese yew</name>
    <name type="synonym">Taxus wallichiana var. chinensis</name>
    <dbReference type="NCBI Taxonomy" id="29808"/>
    <lineage>
        <taxon>Eukaryota</taxon>
        <taxon>Viridiplantae</taxon>
        <taxon>Streptophyta</taxon>
        <taxon>Embryophyta</taxon>
        <taxon>Tracheophyta</taxon>
        <taxon>Spermatophyta</taxon>
        <taxon>Pinopsida</taxon>
        <taxon>Pinidae</taxon>
        <taxon>Conifers II</taxon>
        <taxon>Cupressales</taxon>
        <taxon>Taxaceae</taxon>
        <taxon>Taxus</taxon>
    </lineage>
</organism>
<evidence type="ECO:0000313" key="15">
    <source>
        <dbReference type="EMBL" id="ATG29921.1"/>
    </source>
</evidence>
<keyword evidence="5 12" id="KW-0349">Heme</keyword>
<dbReference type="Gene3D" id="1.10.630.10">
    <property type="entry name" value="Cytochrome P450"/>
    <property type="match status" value="1"/>
</dbReference>
<dbReference type="FunFam" id="1.10.630.10:FF:000011">
    <property type="entry name" value="Cytochrome P450 83B1"/>
    <property type="match status" value="1"/>
</dbReference>
<keyword evidence="10" id="KW-0876">Taxol biosynthesis</keyword>
<accession>A0A291FAW6</accession>
<evidence type="ECO:0000256" key="3">
    <source>
        <dbReference type="ARBA" id="ARBA00005122"/>
    </source>
</evidence>
<dbReference type="InterPro" id="IPR001128">
    <property type="entry name" value="Cyt_P450"/>
</dbReference>
<name>A0A291FAW6_TAXCH</name>
<keyword evidence="9 13" id="KW-0503">Monooxygenase</keyword>
<comment type="cofactor">
    <cofactor evidence="1 12">
        <name>heme</name>
        <dbReference type="ChEBI" id="CHEBI:30413"/>
    </cofactor>
</comment>
<evidence type="ECO:0000256" key="2">
    <source>
        <dbReference type="ARBA" id="ARBA00004370"/>
    </source>
</evidence>
<dbReference type="GO" id="GO:0016705">
    <property type="term" value="F:oxidoreductase activity, acting on paired donors, with incorporation or reduction of molecular oxygen"/>
    <property type="evidence" value="ECO:0007669"/>
    <property type="project" value="InterPro"/>
</dbReference>
<evidence type="ECO:0000256" key="5">
    <source>
        <dbReference type="ARBA" id="ARBA00022617"/>
    </source>
</evidence>
<keyword evidence="7 13" id="KW-0560">Oxidoreductase</keyword>